<evidence type="ECO:0000256" key="5">
    <source>
        <dbReference type="SAM" id="MobiDB-lite"/>
    </source>
</evidence>
<feature type="region of interest" description="Disordered" evidence="5">
    <location>
        <begin position="799"/>
        <end position="848"/>
    </location>
</feature>
<evidence type="ECO:0000256" key="1">
    <source>
        <dbReference type="ARBA" id="ARBA00022598"/>
    </source>
</evidence>
<feature type="region of interest" description="Disordered" evidence="5">
    <location>
        <begin position="1257"/>
        <end position="1280"/>
    </location>
</feature>
<dbReference type="GO" id="GO:0016874">
    <property type="term" value="F:ligase activity"/>
    <property type="evidence" value="ECO:0007669"/>
    <property type="project" value="UniProtKB-KW"/>
</dbReference>
<evidence type="ECO:0000256" key="6">
    <source>
        <dbReference type="SAM" id="Phobius"/>
    </source>
</evidence>
<gene>
    <name evidence="8" type="primary">CARNS1</name>
    <name evidence="8" type="ORF">AK812_SmicGene41504</name>
</gene>
<reference evidence="8 9" key="1">
    <citation type="submission" date="2016-02" db="EMBL/GenBank/DDBJ databases">
        <title>Genome analysis of coral dinoflagellate symbionts highlights evolutionary adaptations to a symbiotic lifestyle.</title>
        <authorList>
            <person name="Aranda M."/>
            <person name="Li Y."/>
            <person name="Liew Y.J."/>
            <person name="Baumgarten S."/>
            <person name="Simakov O."/>
            <person name="Wilson M."/>
            <person name="Piel J."/>
            <person name="Ashoor H."/>
            <person name="Bougouffa S."/>
            <person name="Bajic V.B."/>
            <person name="Ryu T."/>
            <person name="Ravasi T."/>
            <person name="Bayer T."/>
            <person name="Micklem G."/>
            <person name="Kim H."/>
            <person name="Bhak J."/>
            <person name="Lajeunesse T.C."/>
            <person name="Voolstra C.R."/>
        </authorList>
    </citation>
    <scope>NUCLEOTIDE SEQUENCE [LARGE SCALE GENOMIC DNA]</scope>
    <source>
        <strain evidence="8 9">CCMP2467</strain>
    </source>
</reference>
<dbReference type="InterPro" id="IPR029063">
    <property type="entry name" value="SAM-dependent_MTases_sf"/>
</dbReference>
<dbReference type="AlphaFoldDB" id="A0A1Q9C5Y0"/>
<dbReference type="Proteomes" id="UP000186817">
    <property type="component" value="Unassembled WGS sequence"/>
</dbReference>
<accession>A0A1Q9C5Y0</accession>
<dbReference type="EMBL" id="LSRX01001625">
    <property type="protein sequence ID" value="OLP78334.1"/>
    <property type="molecule type" value="Genomic_DNA"/>
</dbReference>
<feature type="domain" description="ATP-grasp" evidence="7">
    <location>
        <begin position="325"/>
        <end position="379"/>
    </location>
</feature>
<feature type="region of interest" description="Disordered" evidence="5">
    <location>
        <begin position="28"/>
        <end position="63"/>
    </location>
</feature>
<dbReference type="Gene3D" id="3.40.50.20">
    <property type="match status" value="1"/>
</dbReference>
<dbReference type="PANTHER" id="PTHR43585:SF2">
    <property type="entry name" value="ATP-GRASP ENZYME FSQD"/>
    <property type="match status" value="1"/>
</dbReference>
<evidence type="ECO:0000313" key="8">
    <source>
        <dbReference type="EMBL" id="OLP78334.1"/>
    </source>
</evidence>
<evidence type="ECO:0000259" key="7">
    <source>
        <dbReference type="PROSITE" id="PS50975"/>
    </source>
</evidence>
<dbReference type="InterPro" id="IPR041472">
    <property type="entry name" value="BL00235/CARNS1_N"/>
</dbReference>
<dbReference type="Gene3D" id="3.30.470.20">
    <property type="entry name" value="ATP-grasp fold, B domain"/>
    <property type="match status" value="1"/>
</dbReference>
<feature type="compositionally biased region" description="Polar residues" evidence="5">
    <location>
        <begin position="892"/>
        <end position="901"/>
    </location>
</feature>
<dbReference type="SUPFAM" id="SSF53335">
    <property type="entry name" value="S-adenosyl-L-methionine-dependent methyltransferases"/>
    <property type="match status" value="1"/>
</dbReference>
<feature type="region of interest" description="Disordered" evidence="5">
    <location>
        <begin position="880"/>
        <end position="903"/>
    </location>
</feature>
<evidence type="ECO:0000256" key="4">
    <source>
        <dbReference type="PROSITE-ProRule" id="PRU00409"/>
    </source>
</evidence>
<evidence type="ECO:0000256" key="2">
    <source>
        <dbReference type="ARBA" id="ARBA00022741"/>
    </source>
</evidence>
<dbReference type="GO" id="GO:0005524">
    <property type="term" value="F:ATP binding"/>
    <property type="evidence" value="ECO:0007669"/>
    <property type="project" value="UniProtKB-UniRule"/>
</dbReference>
<keyword evidence="9" id="KW-1185">Reference proteome</keyword>
<feature type="transmembrane region" description="Helical" evidence="6">
    <location>
        <begin position="966"/>
        <end position="987"/>
    </location>
</feature>
<feature type="compositionally biased region" description="Low complexity" evidence="5">
    <location>
        <begin position="807"/>
        <end position="823"/>
    </location>
</feature>
<feature type="transmembrane region" description="Helical" evidence="6">
    <location>
        <begin position="1111"/>
        <end position="1133"/>
    </location>
</feature>
<evidence type="ECO:0000256" key="3">
    <source>
        <dbReference type="ARBA" id="ARBA00022840"/>
    </source>
</evidence>
<proteinExistence type="predicted"/>
<organism evidence="8 9">
    <name type="scientific">Symbiodinium microadriaticum</name>
    <name type="common">Dinoflagellate</name>
    <name type="synonym">Zooxanthella microadriatica</name>
    <dbReference type="NCBI Taxonomy" id="2951"/>
    <lineage>
        <taxon>Eukaryota</taxon>
        <taxon>Sar</taxon>
        <taxon>Alveolata</taxon>
        <taxon>Dinophyceae</taxon>
        <taxon>Suessiales</taxon>
        <taxon>Symbiodiniaceae</taxon>
        <taxon>Symbiodinium</taxon>
    </lineage>
</organism>
<dbReference type="Pfam" id="PF18130">
    <property type="entry name" value="ATPgrasp_N"/>
    <property type="match status" value="1"/>
</dbReference>
<dbReference type="GO" id="GO:0046872">
    <property type="term" value="F:metal ion binding"/>
    <property type="evidence" value="ECO:0007669"/>
    <property type="project" value="InterPro"/>
</dbReference>
<feature type="compositionally biased region" description="Low complexity" evidence="5">
    <location>
        <begin position="837"/>
        <end position="848"/>
    </location>
</feature>
<name>A0A1Q9C5Y0_SYMMI</name>
<dbReference type="InterPro" id="IPR011761">
    <property type="entry name" value="ATP-grasp"/>
</dbReference>
<dbReference type="SUPFAM" id="SSF56059">
    <property type="entry name" value="Glutathione synthetase ATP-binding domain-like"/>
    <property type="match status" value="1"/>
</dbReference>
<comment type="caution">
    <text evidence="8">The sequence shown here is derived from an EMBL/GenBank/DDBJ whole genome shotgun (WGS) entry which is preliminary data.</text>
</comment>
<protein>
    <submittedName>
        <fullName evidence="8">Carnosine synthase 1</fullName>
    </submittedName>
</protein>
<evidence type="ECO:0000313" key="9">
    <source>
        <dbReference type="Proteomes" id="UP000186817"/>
    </source>
</evidence>
<sequence length="1280" mass="139384">MVDRKSKSAADADCFSCFRWLSSKPLGTYARADRSPDTSPQSWGLPPDIDEVPSKERPRVGSWASPVPSFAAPWGTWQMPEPKLQVLPQALDIQLSISETPGHYVSKAVATAQPHRLQEIGWRQAGARYSPQPGFMLEQILASPGRLPPHESRSDRAVADVEKALADLPKYASTNERIAKCPRRLLTERGLAGQQLRRGILKGSTIAFITTGYEGKRFIYEKACELGVRSVLVDSADSWSRQLVDEGIAVKFLAIDMSQSSDRLLDFLIEAIRNLEKDPKIGKVDAVATFAELSVPLTARLAEALGVPGPAPESTDQARDKFLTRQALARNGLPTPPVYEILSEQDIDPAIRTVGFPAVLKPVSGAASVGVKKVENEAELWSAYSARHHELGSMVISSGAIIKVRGCRRDCCSRSERVPGEPRRMVEEAAKEFLELPLDSRQCLPALIALRTAAFSDGSSYTLTSSLQKRLLQLLSAKDVTDEVQQAASELLDWLECGEPMLEHGLLGVRPLMLEVSGSEEMRRWFVGHAPSGLANDPSSQLCPRRLQCTLRSCKKQEKVKSPIANTLYPGSQLLAKLVLSCPELVAEKRVLELGAGYHGIPSMAAVLAEAHTVVTTDVDPPALHQLRLNLADVMKGQSISDAKDFDDFEALALDGLGPKVSVLRLDWCALPTSAPSFQENTVNTDTKIQSADFFVQTARFCSLSFFPIWGAPEPFSAVAASSDCCVVYVRGVHEAKSIPRVLLKEMRVELGRELQARLSALIAATATPSKEAMDSGLAEGDVQTQLAGASRQLESLSLPIPRRPSFHSSHSNRSLRSNARSADGADSRSNVATDRSPGPGSSGLYSGFQSFEELPARKRRKRQKPVSFMRWLFFGKGTGKEQGASLGGRQSVKSSATSADSPLHPVGQKDFTWTWRRNPLFGMRPKTERREAFDHLSGARSLAAFWIVCAHYLPRSSEASFNGAIFRVNVAVCFFVVASGFVTHWAYGSRDFKAWSDLLRFYVRRLGKVVVTFWIALVWAAYLLYRDGADLSLPYLLRCAVFLEQWFQWCCAYSCRSSSRLAQAAAEVPQWYPMTRKLLFTAEEKYGGFEGQVAAVLSGLFTASLHPAAALGHVILVLTSADAFIWISVLFCGDLRPPAQMADFAIGMTAAALLPVIEGLHRAVSTTSEPGCFGIAATALYLRFLLSSCVRGWSARLLANPALNSDRFEPKVHPQIASAATASLMAAGNPMANAGATGQVVALVLKRGVVGEVGQGREGQAADQDQEYLVVPPLQGSSA</sequence>
<feature type="transmembrane region" description="Helical" evidence="6">
    <location>
        <begin position="1007"/>
        <end position="1026"/>
    </location>
</feature>
<keyword evidence="6" id="KW-0472">Membrane</keyword>
<dbReference type="OrthoDB" id="434648at2759"/>
<dbReference type="PROSITE" id="PS50975">
    <property type="entry name" value="ATP_GRASP"/>
    <property type="match status" value="1"/>
</dbReference>
<dbReference type="InterPro" id="IPR052032">
    <property type="entry name" value="ATP-dep_AA_Ligase"/>
</dbReference>
<keyword evidence="6" id="KW-1133">Transmembrane helix</keyword>
<dbReference type="Gene3D" id="3.40.50.150">
    <property type="entry name" value="Vaccinia Virus protein VP39"/>
    <property type="match status" value="1"/>
</dbReference>
<keyword evidence="1" id="KW-0436">Ligase</keyword>
<keyword evidence="2 4" id="KW-0547">Nucleotide-binding</keyword>
<keyword evidence="6" id="KW-0812">Transmembrane</keyword>
<keyword evidence="3 4" id="KW-0067">ATP-binding</keyword>
<dbReference type="PANTHER" id="PTHR43585">
    <property type="entry name" value="FUMIPYRROLE BIOSYNTHESIS PROTEIN C"/>
    <property type="match status" value="1"/>
</dbReference>